<keyword evidence="4 7" id="KW-0267">Excision nuclease</keyword>
<dbReference type="Gene3D" id="4.10.860.10">
    <property type="entry name" value="UVR domain"/>
    <property type="match status" value="1"/>
</dbReference>
<evidence type="ECO:0000256" key="4">
    <source>
        <dbReference type="ARBA" id="ARBA00022881"/>
    </source>
</evidence>
<dbReference type="InterPro" id="IPR004791">
    <property type="entry name" value="UvrC"/>
</dbReference>
<dbReference type="GO" id="GO:0003677">
    <property type="term" value="F:DNA binding"/>
    <property type="evidence" value="ECO:0007669"/>
    <property type="project" value="UniProtKB-UniRule"/>
</dbReference>
<dbReference type="GO" id="GO:0009380">
    <property type="term" value="C:excinuclease repair complex"/>
    <property type="evidence" value="ECO:0007669"/>
    <property type="project" value="InterPro"/>
</dbReference>
<dbReference type="GO" id="GO:0006289">
    <property type="term" value="P:nucleotide-excision repair"/>
    <property type="evidence" value="ECO:0007669"/>
    <property type="project" value="UniProtKB-UniRule"/>
</dbReference>
<feature type="domain" description="UvrC family homology region profile" evidence="10">
    <location>
        <begin position="254"/>
        <end position="480"/>
    </location>
</feature>
<dbReference type="Gene3D" id="3.30.420.340">
    <property type="entry name" value="UvrC, RNAse H endonuclease domain"/>
    <property type="match status" value="1"/>
</dbReference>
<evidence type="ECO:0000259" key="9">
    <source>
        <dbReference type="PROSITE" id="PS50164"/>
    </source>
</evidence>
<dbReference type="SMART" id="SM00278">
    <property type="entry name" value="HhH1"/>
    <property type="match status" value="2"/>
</dbReference>
<accession>A0A9D2RGV7</accession>
<dbReference type="PROSITE" id="PS50164">
    <property type="entry name" value="GIY_YIG"/>
    <property type="match status" value="1"/>
</dbReference>
<dbReference type="InterPro" id="IPR050066">
    <property type="entry name" value="UvrABC_protein_C"/>
</dbReference>
<evidence type="ECO:0000256" key="5">
    <source>
        <dbReference type="ARBA" id="ARBA00023204"/>
    </source>
</evidence>
<dbReference type="GO" id="GO:0005737">
    <property type="term" value="C:cytoplasm"/>
    <property type="evidence" value="ECO:0007669"/>
    <property type="project" value="UniProtKB-SubCell"/>
</dbReference>
<keyword evidence="5 7" id="KW-0234">DNA repair</keyword>
<keyword evidence="1 7" id="KW-0963">Cytoplasm</keyword>
<evidence type="ECO:0000256" key="3">
    <source>
        <dbReference type="ARBA" id="ARBA00022769"/>
    </source>
</evidence>
<dbReference type="InterPro" id="IPR001943">
    <property type="entry name" value="UVR_dom"/>
</dbReference>
<dbReference type="AlphaFoldDB" id="A0A9D2RGV7"/>
<dbReference type="SUPFAM" id="SSF46600">
    <property type="entry name" value="C-terminal UvrC-binding domain of UvrB"/>
    <property type="match status" value="1"/>
</dbReference>
<dbReference type="FunFam" id="3.40.1440.10:FF:000001">
    <property type="entry name" value="UvrABC system protein C"/>
    <property type="match status" value="1"/>
</dbReference>
<dbReference type="Pfam" id="PF08459">
    <property type="entry name" value="UvrC_RNaseH_dom"/>
    <property type="match status" value="1"/>
</dbReference>
<evidence type="ECO:0000256" key="7">
    <source>
        <dbReference type="HAMAP-Rule" id="MF_00203"/>
    </source>
</evidence>
<dbReference type="SMART" id="SM00465">
    <property type="entry name" value="GIYc"/>
    <property type="match status" value="1"/>
</dbReference>
<dbReference type="PROSITE" id="PS50151">
    <property type="entry name" value="UVR"/>
    <property type="match status" value="1"/>
</dbReference>
<evidence type="ECO:0000313" key="12">
    <source>
        <dbReference type="Proteomes" id="UP000823889"/>
    </source>
</evidence>
<dbReference type="GO" id="GO:0009381">
    <property type="term" value="F:excinuclease ABC activity"/>
    <property type="evidence" value="ECO:0007669"/>
    <property type="project" value="UniProtKB-UniRule"/>
</dbReference>
<evidence type="ECO:0000259" key="10">
    <source>
        <dbReference type="PROSITE" id="PS50165"/>
    </source>
</evidence>
<gene>
    <name evidence="7 11" type="primary">uvrC</name>
    <name evidence="11" type="ORF">H9906_01040</name>
</gene>
<comment type="caution">
    <text evidence="11">The sequence shown here is derived from an EMBL/GenBank/DDBJ whole genome shotgun (WGS) entry which is preliminary data.</text>
</comment>
<evidence type="ECO:0000256" key="6">
    <source>
        <dbReference type="ARBA" id="ARBA00023236"/>
    </source>
</evidence>
<dbReference type="Gene3D" id="3.40.1440.10">
    <property type="entry name" value="GIY-YIG endonuclease"/>
    <property type="match status" value="1"/>
</dbReference>
<comment type="function">
    <text evidence="7">The UvrABC repair system catalyzes the recognition and processing of DNA lesions. UvrC both incises the 5' and 3' sides of the lesion. The N-terminal half is responsible for the 3' incision and the C-terminal half is responsible for the 5' incision.</text>
</comment>
<dbReference type="InterPro" id="IPR000305">
    <property type="entry name" value="GIY-YIG_endonuc"/>
</dbReference>
<dbReference type="InterPro" id="IPR035901">
    <property type="entry name" value="GIY-YIG_endonuc_sf"/>
</dbReference>
<evidence type="ECO:0000256" key="2">
    <source>
        <dbReference type="ARBA" id="ARBA00022763"/>
    </source>
</evidence>
<dbReference type="SUPFAM" id="SSF82771">
    <property type="entry name" value="GIY-YIG endonuclease"/>
    <property type="match status" value="1"/>
</dbReference>
<dbReference type="Pfam" id="PF14520">
    <property type="entry name" value="HHH_5"/>
    <property type="match status" value="1"/>
</dbReference>
<dbReference type="Gene3D" id="1.10.150.20">
    <property type="entry name" value="5' to 3' exonuclease, C-terminal subdomain"/>
    <property type="match status" value="1"/>
</dbReference>
<feature type="domain" description="GIY-YIG" evidence="9">
    <location>
        <begin position="16"/>
        <end position="94"/>
    </location>
</feature>
<dbReference type="InterPro" id="IPR047296">
    <property type="entry name" value="GIY-YIG_UvrC_Cho"/>
</dbReference>
<reference evidence="11" key="1">
    <citation type="journal article" date="2021" name="PeerJ">
        <title>Extensive microbial diversity within the chicken gut microbiome revealed by metagenomics and culture.</title>
        <authorList>
            <person name="Gilroy R."/>
            <person name="Ravi A."/>
            <person name="Getino M."/>
            <person name="Pursley I."/>
            <person name="Horton D.L."/>
            <person name="Alikhan N.F."/>
            <person name="Baker D."/>
            <person name="Gharbi K."/>
            <person name="Hall N."/>
            <person name="Watson M."/>
            <person name="Adriaenssens E.M."/>
            <person name="Foster-Nyarko E."/>
            <person name="Jarju S."/>
            <person name="Secka A."/>
            <person name="Antonio M."/>
            <person name="Oren A."/>
            <person name="Chaudhuri R.R."/>
            <person name="La Ragione R."/>
            <person name="Hildebrand F."/>
            <person name="Pallen M.J."/>
        </authorList>
    </citation>
    <scope>NUCLEOTIDE SEQUENCE</scope>
    <source>
        <strain evidence="11">9264</strain>
    </source>
</reference>
<evidence type="ECO:0000256" key="1">
    <source>
        <dbReference type="ARBA" id="ARBA00022490"/>
    </source>
</evidence>
<reference evidence="11" key="2">
    <citation type="submission" date="2021-04" db="EMBL/GenBank/DDBJ databases">
        <authorList>
            <person name="Gilroy R."/>
        </authorList>
    </citation>
    <scope>NUCLEOTIDE SEQUENCE</scope>
    <source>
        <strain evidence="11">9264</strain>
    </source>
</reference>
<dbReference type="SUPFAM" id="SSF47781">
    <property type="entry name" value="RuvA domain 2-like"/>
    <property type="match status" value="1"/>
</dbReference>
<evidence type="ECO:0000259" key="8">
    <source>
        <dbReference type="PROSITE" id="PS50151"/>
    </source>
</evidence>
<name>A0A9D2RGV7_9BURK</name>
<dbReference type="FunFam" id="3.30.420.340:FF:000001">
    <property type="entry name" value="UvrABC system protein C"/>
    <property type="match status" value="1"/>
</dbReference>
<dbReference type="InterPro" id="IPR001162">
    <property type="entry name" value="UvrC_RNase_H_dom"/>
</dbReference>
<comment type="subcellular location">
    <subcellularLocation>
        <location evidence="7">Cytoplasm</location>
    </subcellularLocation>
</comment>
<dbReference type="GO" id="GO:0009432">
    <property type="term" value="P:SOS response"/>
    <property type="evidence" value="ECO:0007669"/>
    <property type="project" value="UniProtKB-UniRule"/>
</dbReference>
<keyword evidence="6 7" id="KW-0742">SOS response</keyword>
<organism evidence="11 12">
    <name type="scientific">Candidatus Paenalcaligenes intestinipullorum</name>
    <dbReference type="NCBI Taxonomy" id="2838718"/>
    <lineage>
        <taxon>Bacteria</taxon>
        <taxon>Pseudomonadati</taxon>
        <taxon>Pseudomonadota</taxon>
        <taxon>Betaproteobacteria</taxon>
        <taxon>Burkholderiales</taxon>
        <taxon>Alcaligenaceae</taxon>
        <taxon>Paenalcaligenes</taxon>
    </lineage>
</organism>
<keyword evidence="2 7" id="KW-0227">DNA damage</keyword>
<comment type="subunit">
    <text evidence="7">Interacts with UvrB in an incision complex.</text>
</comment>
<dbReference type="InterPro" id="IPR003583">
    <property type="entry name" value="Hlx-hairpin-Hlx_DNA-bd_motif"/>
</dbReference>
<protein>
    <recommendedName>
        <fullName evidence="7">UvrABC system protein C</fullName>
        <shortName evidence="7">Protein UvrC</shortName>
    </recommendedName>
    <alternativeName>
        <fullName evidence="7">Excinuclease ABC subunit C</fullName>
    </alternativeName>
</protein>
<dbReference type="Pfam" id="PF22920">
    <property type="entry name" value="UvrC_RNaseH"/>
    <property type="match status" value="1"/>
</dbReference>
<evidence type="ECO:0000313" key="11">
    <source>
        <dbReference type="EMBL" id="HJD43600.1"/>
    </source>
</evidence>
<dbReference type="PROSITE" id="PS50165">
    <property type="entry name" value="UVRC"/>
    <property type="match status" value="1"/>
</dbReference>
<dbReference type="NCBIfam" id="NF001824">
    <property type="entry name" value="PRK00558.1-5"/>
    <property type="match status" value="1"/>
</dbReference>
<dbReference type="EMBL" id="DWUQ01000021">
    <property type="protein sequence ID" value="HJD43600.1"/>
    <property type="molecule type" value="Genomic_DNA"/>
</dbReference>
<keyword evidence="3 7" id="KW-0228">DNA excision</keyword>
<dbReference type="Pfam" id="PF02151">
    <property type="entry name" value="UVR"/>
    <property type="match status" value="1"/>
</dbReference>
<dbReference type="NCBIfam" id="TIGR00194">
    <property type="entry name" value="uvrC"/>
    <property type="match status" value="1"/>
</dbReference>
<dbReference type="CDD" id="cd10434">
    <property type="entry name" value="GIY-YIG_UvrC_Cho"/>
    <property type="match status" value="1"/>
</dbReference>
<comment type="similarity">
    <text evidence="7">Belongs to the UvrC family.</text>
</comment>
<dbReference type="Proteomes" id="UP000823889">
    <property type="component" value="Unassembled WGS sequence"/>
</dbReference>
<dbReference type="InterPro" id="IPR036876">
    <property type="entry name" value="UVR_dom_sf"/>
</dbReference>
<sequence>MPGTFNLKLFLADLPPLPGVYRHIDAHDEVLYVGKARNLKRRVSSYFQKNLSSPRIAQMVTQIVRIEVTITASESEALLLEHNLIKRLQPRYNIIFRDDKSYPYLRITDHEAPRIAYYRGSTNAGGSFYGPYPNAWAVRETIQVLQRVFKLRTCEDSVYAHRTRPCLLHQIERCTAPCVGLIDIPSYQAGVRQAQRFLEGRAQEVIKDIEARMLDASERLEFEEAAALRDQMLALSTILQQQTMEHSGTDDADIIGVVSEGGRSCVNLAMVRGGRHLGDRAFFPTQVRGQPDDEVLQAFISQHYIERPLPALLICSHRVNDELLTMLAAQAGHAVRLLLRPQGVRKAWLDQVLSNAQLALQRTLSESISRAARTADLAQILQLDIDDAALEQLTIEGFDISHTMGEATQASCVVYKHHAMQPADYRRYNIAGITLGDDYAAMRQVLTRRYSRVAEAQSGLPDVVLVDGGKGQLNIAKQVFDELGLDHRVLVGIAKGEGRKVGLETLLFTDERPSVQLGVESAALMLLAEVRDEAHRFAITGMRARRAKSRNVSRLEDIEGVGAKRRQRLLARFGGFTGVVNASIDELRTVEGISAALAERIYHALR</sequence>
<dbReference type="HAMAP" id="MF_00203">
    <property type="entry name" value="UvrC"/>
    <property type="match status" value="1"/>
</dbReference>
<proteinExistence type="inferred from homology"/>
<dbReference type="InterPro" id="IPR038476">
    <property type="entry name" value="UvrC_RNase_H_dom_sf"/>
</dbReference>
<dbReference type="PANTHER" id="PTHR30562:SF1">
    <property type="entry name" value="UVRABC SYSTEM PROTEIN C"/>
    <property type="match status" value="1"/>
</dbReference>
<dbReference type="InterPro" id="IPR010994">
    <property type="entry name" value="RuvA_2-like"/>
</dbReference>
<dbReference type="Pfam" id="PF01541">
    <property type="entry name" value="GIY-YIG"/>
    <property type="match status" value="1"/>
</dbReference>
<dbReference type="PANTHER" id="PTHR30562">
    <property type="entry name" value="UVRC/OXIDOREDUCTASE"/>
    <property type="match status" value="1"/>
</dbReference>
<feature type="domain" description="UVR" evidence="8">
    <location>
        <begin position="203"/>
        <end position="238"/>
    </location>
</feature>